<gene>
    <name evidence="1" type="ORF">PoMZ_12919</name>
</gene>
<proteinExistence type="predicted"/>
<dbReference type="Proteomes" id="UP000294847">
    <property type="component" value="Chromosome 7"/>
</dbReference>
<organism evidence="1 2">
    <name type="scientific">Pyricularia oryzae</name>
    <name type="common">Rice blast fungus</name>
    <name type="synonym">Magnaporthe oryzae</name>
    <dbReference type="NCBI Taxonomy" id="318829"/>
    <lineage>
        <taxon>Eukaryota</taxon>
        <taxon>Fungi</taxon>
        <taxon>Dikarya</taxon>
        <taxon>Ascomycota</taxon>
        <taxon>Pezizomycotina</taxon>
        <taxon>Sordariomycetes</taxon>
        <taxon>Sordariomycetidae</taxon>
        <taxon>Magnaporthales</taxon>
        <taxon>Pyriculariaceae</taxon>
        <taxon>Pyricularia</taxon>
    </lineage>
</organism>
<accession>A0A4P7NU86</accession>
<name>A0A4P7NU86_PYROR</name>
<evidence type="ECO:0000313" key="2">
    <source>
        <dbReference type="Proteomes" id="UP000294847"/>
    </source>
</evidence>
<protein>
    <submittedName>
        <fullName evidence="1">Uncharacterized protein</fullName>
    </submittedName>
</protein>
<dbReference type="EMBL" id="CP034210">
    <property type="protein sequence ID" value="QBZ65952.1"/>
    <property type="molecule type" value="Genomic_DNA"/>
</dbReference>
<sequence length="121" mass="13252">MENISTDICPAQRNPLYGGNGPGLVTSKVQVHEVLVLFIYARGTSFNWLKACYELPASIFLLTHGSNVQCATQPALTLYGDGHVVIHKGQPAMGALSLHNSLPPRRFAFLSSHLLISECWF</sequence>
<dbReference type="AlphaFoldDB" id="A0A4P7NU86"/>
<evidence type="ECO:0000313" key="1">
    <source>
        <dbReference type="EMBL" id="QBZ65952.1"/>
    </source>
</evidence>
<reference evidence="1 2" key="1">
    <citation type="journal article" date="2019" name="Mol. Biol. Evol.">
        <title>Blast fungal genomes show frequent chromosomal changes, gene gains and losses, and effector gene turnover.</title>
        <authorList>
            <person name="Gomez Luciano L.B."/>
            <person name="Jason Tsai I."/>
            <person name="Chuma I."/>
            <person name="Tosa Y."/>
            <person name="Chen Y.H."/>
            <person name="Li J.Y."/>
            <person name="Li M.Y."/>
            <person name="Jade Lu M.Y."/>
            <person name="Nakayashiki H."/>
            <person name="Li W.H."/>
        </authorList>
    </citation>
    <scope>NUCLEOTIDE SEQUENCE [LARGE SCALE GENOMIC DNA]</scope>
    <source>
        <strain evidence="1">MZ5-1-6</strain>
    </source>
</reference>